<dbReference type="AlphaFoldDB" id="A0A0L8N430"/>
<evidence type="ECO:0000313" key="4">
    <source>
        <dbReference type="EMBL" id="KOG57429.1"/>
    </source>
</evidence>
<feature type="transmembrane region" description="Helical" evidence="2">
    <location>
        <begin position="208"/>
        <end position="230"/>
    </location>
</feature>
<feature type="transmembrane region" description="Helical" evidence="2">
    <location>
        <begin position="250"/>
        <end position="274"/>
    </location>
</feature>
<feature type="compositionally biased region" description="Gly residues" evidence="1">
    <location>
        <begin position="99"/>
        <end position="116"/>
    </location>
</feature>
<feature type="domain" description="Glycerophosphoryl diester phosphodiesterase membrane" evidence="3">
    <location>
        <begin position="273"/>
        <end position="409"/>
    </location>
</feature>
<feature type="transmembrane region" description="Helical" evidence="2">
    <location>
        <begin position="328"/>
        <end position="361"/>
    </location>
</feature>
<evidence type="ECO:0000313" key="5">
    <source>
        <dbReference type="Proteomes" id="UP000037084"/>
    </source>
</evidence>
<feature type="compositionally biased region" description="Low complexity" evidence="1">
    <location>
        <begin position="47"/>
        <end position="57"/>
    </location>
</feature>
<dbReference type="PANTHER" id="PTHR33133:SF1">
    <property type="entry name" value="EXPRESSED PROTEIN-RELATED"/>
    <property type="match status" value="1"/>
</dbReference>
<name>A0A0L8N430_STRVG</name>
<feature type="compositionally biased region" description="Low complexity" evidence="1">
    <location>
        <begin position="71"/>
        <end position="98"/>
    </location>
</feature>
<protein>
    <recommendedName>
        <fullName evidence="3">Glycerophosphoryl diester phosphodiesterase membrane domain-containing protein</fullName>
    </recommendedName>
</protein>
<dbReference type="EMBL" id="LGUV01000011">
    <property type="protein sequence ID" value="KOG57429.1"/>
    <property type="molecule type" value="Genomic_DNA"/>
</dbReference>
<feature type="transmembrane region" description="Helical" evidence="2">
    <location>
        <begin position="153"/>
        <end position="171"/>
    </location>
</feature>
<comment type="caution">
    <text evidence="4">The sequence shown here is derived from an EMBL/GenBank/DDBJ whole genome shotgun (WGS) entry which is preliminary data.</text>
</comment>
<accession>A0A0L8N430</accession>
<keyword evidence="2" id="KW-0472">Membrane</keyword>
<sequence>MNDSPGWATPGSTPSDGERPGTDGGAQQPSTPPAQPEQPARPEQPKQEQPAQPEQPAGDPKWSAEQPPPGQWSSPGQSPEAPQAQPQPAAGWGQQPAGPYGGQYGPQYGYPGGPGQWGPPPAAKPGVIPLRPLGLGEILDGAVATMRTHWRSVLPITLVVATLVQVISVILQKFMLDDLTVATSEDVSTEEMIDTLGSTLATSAVVQFIQVLGTIVVTAMLTMVFSRAVLGQQSSVSDAWRESRPQLLRLIGLTLLLAFGAILLGAVLILPGILADNIGLGIVGFLVWLPLLIWLGVRFSLASPALMLEKSTVLKAFARSSKLVKDTWWRIFGITLLTSVLAFFISMMIVAPFQFIGIIVFGGGLESMEAGSDMGNWGMLVVPAIGLIIAQTIVMPFQSGVTVLLYVDQRIRREGLDLELARAAGLENYGTTGG</sequence>
<feature type="region of interest" description="Disordered" evidence="1">
    <location>
        <begin position="1"/>
        <end position="123"/>
    </location>
</feature>
<dbReference type="PATRIC" id="fig|1961.12.peg.893"/>
<keyword evidence="2" id="KW-0812">Transmembrane</keyword>
<evidence type="ECO:0000259" key="3">
    <source>
        <dbReference type="Pfam" id="PF10110"/>
    </source>
</evidence>
<evidence type="ECO:0000256" key="1">
    <source>
        <dbReference type="SAM" id="MobiDB-lite"/>
    </source>
</evidence>
<organism evidence="4 5">
    <name type="scientific">Streptomyces virginiae</name>
    <name type="common">Streptomyces cinnamonensis</name>
    <dbReference type="NCBI Taxonomy" id="1961"/>
    <lineage>
        <taxon>Bacteria</taxon>
        <taxon>Bacillati</taxon>
        <taxon>Actinomycetota</taxon>
        <taxon>Actinomycetes</taxon>
        <taxon>Kitasatosporales</taxon>
        <taxon>Streptomycetaceae</taxon>
        <taxon>Streptomyces</taxon>
    </lineage>
</organism>
<feature type="transmembrane region" description="Helical" evidence="2">
    <location>
        <begin position="280"/>
        <end position="307"/>
    </location>
</feature>
<feature type="transmembrane region" description="Helical" evidence="2">
    <location>
        <begin position="381"/>
        <end position="407"/>
    </location>
</feature>
<evidence type="ECO:0000256" key="2">
    <source>
        <dbReference type="SAM" id="Phobius"/>
    </source>
</evidence>
<keyword evidence="2" id="KW-1133">Transmembrane helix</keyword>
<gene>
    <name evidence="4" type="ORF">ADK75_04185</name>
</gene>
<dbReference type="OrthoDB" id="121140at2"/>
<dbReference type="PANTHER" id="PTHR33133">
    <property type="entry name" value="OS08G0107100 PROTEIN-RELATED"/>
    <property type="match status" value="1"/>
</dbReference>
<dbReference type="RefSeq" id="WP_053168288.1">
    <property type="nucleotide sequence ID" value="NZ_LGUV01000011.1"/>
</dbReference>
<dbReference type="Proteomes" id="UP000037084">
    <property type="component" value="Unassembled WGS sequence"/>
</dbReference>
<dbReference type="InterPro" id="IPR018476">
    <property type="entry name" value="GlyceroP-diester-Pdiesterase_M"/>
</dbReference>
<dbReference type="Pfam" id="PF10110">
    <property type="entry name" value="GPDPase_memb"/>
    <property type="match status" value="1"/>
</dbReference>
<proteinExistence type="predicted"/>
<reference evidence="5" key="1">
    <citation type="submission" date="2015-07" db="EMBL/GenBank/DDBJ databases">
        <authorList>
            <consortium name="Consortium for Microbial Forensics and Genomics (microFORGE)"/>
            <person name="Knight B.M."/>
            <person name="Roberts D.P."/>
            <person name="Lin D."/>
            <person name="Hari K."/>
            <person name="Fletcher J."/>
            <person name="Melcher U."/>
            <person name="Blagden T."/>
            <person name="Winegar R.A."/>
        </authorList>
    </citation>
    <scope>NUCLEOTIDE SEQUENCE [LARGE SCALE GENOMIC DNA]</scope>
    <source>
        <strain evidence="5">NRRL B-1447</strain>
    </source>
</reference>